<dbReference type="CDD" id="cd01786">
    <property type="entry name" value="RA_STE50"/>
    <property type="match status" value="1"/>
</dbReference>
<keyword evidence="5" id="KW-0418">Kinase</keyword>
<dbReference type="InterPro" id="IPR000159">
    <property type="entry name" value="RA_dom"/>
</dbReference>
<dbReference type="Pfam" id="PF07647">
    <property type="entry name" value="SAM_2"/>
    <property type="match status" value="1"/>
</dbReference>
<dbReference type="HOGENOM" id="CLU_021546_0_0_1"/>
<feature type="domain" description="SAM" evidence="3">
    <location>
        <begin position="89"/>
        <end position="152"/>
    </location>
</feature>
<dbReference type="Gene3D" id="1.10.150.50">
    <property type="entry name" value="Transcription Factor, Ets-1"/>
    <property type="match status" value="1"/>
</dbReference>
<feature type="region of interest" description="Disordered" evidence="2">
    <location>
        <begin position="225"/>
        <end position="295"/>
    </location>
</feature>
<dbReference type="SUPFAM" id="SSF47769">
    <property type="entry name" value="SAM/Pointed domain"/>
    <property type="match status" value="1"/>
</dbReference>
<sequence length="514" mass="56740">RPIIDRQQGLRNRPILNQPFEMAFQGTAYHADSDADDEYERSVMTSPHLPTDSETSPTDSEPPSAEQTPTTYGAREKDHRLPKTIITEWTAEESADFVAGLGLRQYCDTFIENEIVGEALIALKHDELKEMGINSVGHRLTILKSVYEMKIKQDIPLDPDHYIPLSADQSLNENATQEDVARIIQSIRLRDERIVAAEAELRRLTEDYRRLREELLPVFKMAKDRSQPLPYQPSPELYDHENQPITTPTITHPPEQQKSSSGISRSFSKRIFTGGSGSKNNSPTHIPPSVNDGSVLNPSAAAVAASTHLSAGMNGQPSPKSINMPSPTSPSHYPQTLASRSYAPEGVSNPSRSHDHSEDTSGSQSRPERNTSTPGAQSRQGTSSSNSRAESRGGDGAPPSVEIFKSFRVSMDDPCHKVLPAALKKYNINADWRQYALYIVYGDQERCLGLDEKPLILFKQLDKEGRKPMFMLRKHTQPAEGHTSSIYSTTGSAPNSAGYDSSGRPQIQLPGGVL</sequence>
<name>V5GD44_BYSSN</name>
<evidence type="ECO:0000259" key="4">
    <source>
        <dbReference type="PROSITE" id="PS50200"/>
    </source>
</evidence>
<feature type="domain" description="Ras-associating" evidence="4">
    <location>
        <begin position="404"/>
        <end position="477"/>
    </location>
</feature>
<accession>V5GD44</accession>
<evidence type="ECO:0000313" key="5">
    <source>
        <dbReference type="EMBL" id="GAD99981.1"/>
    </source>
</evidence>
<dbReference type="AlphaFoldDB" id="V5GD44"/>
<evidence type="ECO:0000313" key="6">
    <source>
        <dbReference type="Proteomes" id="UP000018001"/>
    </source>
</evidence>
<dbReference type="InterPro" id="IPR013761">
    <property type="entry name" value="SAM/pointed_sf"/>
</dbReference>
<proteinExistence type="predicted"/>
<feature type="compositionally biased region" description="Low complexity" evidence="2">
    <location>
        <begin position="244"/>
        <end position="272"/>
    </location>
</feature>
<keyword evidence="6" id="KW-1185">Reference proteome</keyword>
<dbReference type="Pfam" id="PF00788">
    <property type="entry name" value="RA"/>
    <property type="match status" value="1"/>
</dbReference>
<feature type="compositionally biased region" description="Polar residues" evidence="2">
    <location>
        <begin position="482"/>
        <end position="504"/>
    </location>
</feature>
<evidence type="ECO:0000256" key="2">
    <source>
        <dbReference type="SAM" id="MobiDB-lite"/>
    </source>
</evidence>
<dbReference type="eggNOG" id="ENOG502QQYX">
    <property type="taxonomic scope" value="Eukaryota"/>
</dbReference>
<reference evidence="6" key="1">
    <citation type="journal article" date="2014" name="Genome Announc.">
        <title>Draft genome sequence of the formaldehyde-resistant fungus Byssochlamys spectabilis No. 5 (anamorph Paecilomyces variotii No. 5) (NBRC109023).</title>
        <authorList>
            <person name="Oka T."/>
            <person name="Ekino K."/>
            <person name="Fukuda K."/>
            <person name="Nomura Y."/>
        </authorList>
    </citation>
    <scope>NUCLEOTIDE SEQUENCE [LARGE SCALE GENOMIC DNA]</scope>
    <source>
        <strain evidence="6">No. 5 / NBRC 109023</strain>
    </source>
</reference>
<feature type="compositionally biased region" description="Polar residues" evidence="2">
    <location>
        <begin position="360"/>
        <end position="388"/>
    </location>
</feature>
<dbReference type="OrthoDB" id="445896at2759"/>
<keyword evidence="5" id="KW-0808">Transferase</keyword>
<dbReference type="SMART" id="SM00454">
    <property type="entry name" value="SAM"/>
    <property type="match status" value="1"/>
</dbReference>
<dbReference type="GO" id="GO:0016301">
    <property type="term" value="F:kinase activity"/>
    <property type="evidence" value="ECO:0007669"/>
    <property type="project" value="UniProtKB-KW"/>
</dbReference>
<feature type="compositionally biased region" description="Polar residues" evidence="2">
    <location>
        <begin position="313"/>
        <end position="339"/>
    </location>
</feature>
<feature type="region of interest" description="Disordered" evidence="2">
    <location>
        <begin position="310"/>
        <end position="400"/>
    </location>
</feature>
<dbReference type="InParanoid" id="V5GD44"/>
<dbReference type="Proteomes" id="UP000018001">
    <property type="component" value="Unassembled WGS sequence"/>
</dbReference>
<comment type="caution">
    <text evidence="5">The sequence shown here is derived from an EMBL/GenBank/DDBJ whole genome shotgun (WGS) entry which is preliminary data.</text>
</comment>
<dbReference type="Gene3D" id="3.10.20.90">
    <property type="entry name" value="Phosphatidylinositol 3-kinase Catalytic Subunit, Chain A, domain 1"/>
    <property type="match status" value="1"/>
</dbReference>
<dbReference type="PROSITE" id="PS50105">
    <property type="entry name" value="SAM_DOMAIN"/>
    <property type="match status" value="1"/>
</dbReference>
<protein>
    <submittedName>
        <fullName evidence="5">MAPKKK cascade protein kinase regulator Ste50</fullName>
    </submittedName>
</protein>
<feature type="compositionally biased region" description="Low complexity" evidence="2">
    <location>
        <begin position="50"/>
        <end position="64"/>
    </location>
</feature>
<dbReference type="SMART" id="SM00314">
    <property type="entry name" value="RA"/>
    <property type="match status" value="1"/>
</dbReference>
<dbReference type="CDD" id="cd09533">
    <property type="entry name" value="SAM_Ste50-like_fungal"/>
    <property type="match status" value="1"/>
</dbReference>
<evidence type="ECO:0000256" key="1">
    <source>
        <dbReference type="SAM" id="Coils"/>
    </source>
</evidence>
<feature type="region of interest" description="Disordered" evidence="2">
    <location>
        <begin position="475"/>
        <end position="504"/>
    </location>
</feature>
<dbReference type="InterPro" id="IPR029071">
    <property type="entry name" value="Ubiquitin-like_domsf"/>
</dbReference>
<dbReference type="EMBL" id="BAUL01000344">
    <property type="protein sequence ID" value="GAD99981.1"/>
    <property type="molecule type" value="Genomic_DNA"/>
</dbReference>
<feature type="non-terminal residue" evidence="5">
    <location>
        <position position="1"/>
    </location>
</feature>
<dbReference type="PANTHER" id="PTHR46829">
    <property type="entry name" value="STERILE ALPHA MOTIF DOMAIN-CONTAINING PROTEIN 15"/>
    <property type="match status" value="1"/>
</dbReference>
<keyword evidence="1" id="KW-0175">Coiled coil</keyword>
<dbReference type="GO" id="GO:0007165">
    <property type="term" value="P:signal transduction"/>
    <property type="evidence" value="ECO:0007669"/>
    <property type="project" value="InterPro"/>
</dbReference>
<dbReference type="PROSITE" id="PS50200">
    <property type="entry name" value="RA"/>
    <property type="match status" value="1"/>
</dbReference>
<dbReference type="SUPFAM" id="SSF54236">
    <property type="entry name" value="Ubiquitin-like"/>
    <property type="match status" value="1"/>
</dbReference>
<dbReference type="InterPro" id="IPR001660">
    <property type="entry name" value="SAM"/>
</dbReference>
<feature type="coiled-coil region" evidence="1">
    <location>
        <begin position="187"/>
        <end position="214"/>
    </location>
</feature>
<evidence type="ECO:0000259" key="3">
    <source>
        <dbReference type="PROSITE" id="PS50105"/>
    </source>
</evidence>
<gene>
    <name evidence="5" type="ORF">PVAR5_8712</name>
</gene>
<organism evidence="5 6">
    <name type="scientific">Byssochlamys spectabilis (strain No. 5 / NBRC 109023)</name>
    <name type="common">Paecilomyces variotii</name>
    <dbReference type="NCBI Taxonomy" id="1356009"/>
    <lineage>
        <taxon>Eukaryota</taxon>
        <taxon>Fungi</taxon>
        <taxon>Dikarya</taxon>
        <taxon>Ascomycota</taxon>
        <taxon>Pezizomycotina</taxon>
        <taxon>Eurotiomycetes</taxon>
        <taxon>Eurotiomycetidae</taxon>
        <taxon>Eurotiales</taxon>
        <taxon>Thermoascaceae</taxon>
        <taxon>Paecilomyces</taxon>
    </lineage>
</organism>
<dbReference type="PANTHER" id="PTHR46829:SF1">
    <property type="entry name" value="STERILE ALPHA MOTIF DOMAIN-CONTAINING PROTEIN 15"/>
    <property type="match status" value="1"/>
</dbReference>
<feature type="region of interest" description="Disordered" evidence="2">
    <location>
        <begin position="27"/>
        <end position="78"/>
    </location>
</feature>